<dbReference type="AlphaFoldDB" id="A0A163TNU8"/>
<dbReference type="InterPro" id="IPR005269">
    <property type="entry name" value="LOG"/>
</dbReference>
<gene>
    <name evidence="3" type="ORF">A4G28_06820</name>
</gene>
<dbReference type="GO" id="GO:0102682">
    <property type="term" value="F:cytokinin riboside 5'-monophosphate phosphoribohydrolase activity"/>
    <property type="evidence" value="ECO:0007669"/>
    <property type="project" value="RHEA"/>
</dbReference>
<name>A0A163TNU8_9MYCO</name>
<dbReference type="SUPFAM" id="SSF102405">
    <property type="entry name" value="MCP/YpsA-like"/>
    <property type="match status" value="1"/>
</dbReference>
<keyword evidence="4" id="KW-1185">Reference proteome</keyword>
<dbReference type="NCBIfam" id="TIGR00730">
    <property type="entry name" value="Rossman fold protein, TIGR00730 family"/>
    <property type="match status" value="1"/>
</dbReference>
<dbReference type="Pfam" id="PF03641">
    <property type="entry name" value="Lysine_decarbox"/>
    <property type="match status" value="1"/>
</dbReference>
<sequence>MCPRLDSAEKEWAICVYCAAGPTHPELLELAAELGEAIADCGWTLVWGGGNLSAMGAVAGAAHARGGRTVGVIPKLLIRRELSDADAANELIVTDTMRERKHIMEERADGFIVLPGGLGTLDELLDAWTTGYLGMHRKPIVILDPWGHYDGLLAWLNGLVDTGFIAQVAMERLMVVDKVSAALELCAPV</sequence>
<protein>
    <recommendedName>
        <fullName evidence="2">Cytokinin riboside 5'-monophosphate phosphoribohydrolase</fullName>
        <ecNumber evidence="2">3.2.2.n1</ecNumber>
    </recommendedName>
</protein>
<dbReference type="PANTHER" id="PTHR31223:SF70">
    <property type="entry name" value="LOG FAMILY PROTEIN YJL055W"/>
    <property type="match status" value="1"/>
</dbReference>
<evidence type="ECO:0000256" key="1">
    <source>
        <dbReference type="ARBA" id="ARBA00006763"/>
    </source>
</evidence>
<accession>A0A163TNU8</accession>
<proteinExistence type="inferred from homology"/>
<evidence type="ECO:0000313" key="4">
    <source>
        <dbReference type="Proteomes" id="UP000077342"/>
    </source>
</evidence>
<comment type="catalytic activity">
    <reaction evidence="2">
        <text>N(6)-(dimethylallyl)adenosine 5'-phosphate + H2O = N(6)-dimethylallyladenine + D-ribose 5-phosphate</text>
        <dbReference type="Rhea" id="RHEA:48560"/>
        <dbReference type="ChEBI" id="CHEBI:15377"/>
        <dbReference type="ChEBI" id="CHEBI:17660"/>
        <dbReference type="ChEBI" id="CHEBI:57526"/>
        <dbReference type="ChEBI" id="CHEBI:78346"/>
        <dbReference type="EC" id="3.2.2.n1"/>
    </reaction>
</comment>
<organism evidence="3 4">
    <name type="scientific">Mycobacterium ostraviense</name>
    <dbReference type="NCBI Taxonomy" id="2738409"/>
    <lineage>
        <taxon>Bacteria</taxon>
        <taxon>Bacillati</taxon>
        <taxon>Actinomycetota</taxon>
        <taxon>Actinomycetes</taxon>
        <taxon>Mycobacteriales</taxon>
        <taxon>Mycobacteriaceae</taxon>
        <taxon>Mycobacterium</taxon>
    </lineage>
</organism>
<dbReference type="Gene3D" id="3.40.50.450">
    <property type="match status" value="1"/>
</dbReference>
<comment type="similarity">
    <text evidence="1 2">Belongs to the LOG family.</text>
</comment>
<dbReference type="Proteomes" id="UP000077342">
    <property type="component" value="Unassembled WGS sequence"/>
</dbReference>
<reference evidence="4" key="1">
    <citation type="submission" date="2016-04" db="EMBL/GenBank/DDBJ databases">
        <authorList>
            <person name="Strapagiel D."/>
            <person name="Borowka P."/>
            <person name="Marciniak B."/>
            <person name="Bakula Z."/>
            <person name="Van Ingen J."/>
            <person name="Safianowska A."/>
            <person name="Dziadek J."/>
            <person name="Jagielski T."/>
        </authorList>
    </citation>
    <scope>NUCLEOTIDE SEQUENCE [LARGE SCALE GENOMIC DNA]</scope>
    <source>
        <strain evidence="4">1010001458</strain>
    </source>
</reference>
<dbReference type="RefSeq" id="WP_075513512.1">
    <property type="nucleotide sequence ID" value="NZ_CP089224.1"/>
</dbReference>
<evidence type="ECO:0000313" key="3">
    <source>
        <dbReference type="EMBL" id="KZS55475.1"/>
    </source>
</evidence>
<evidence type="ECO:0000256" key="2">
    <source>
        <dbReference type="RuleBase" id="RU363015"/>
    </source>
</evidence>
<dbReference type="EMBL" id="LWCI01000176">
    <property type="protein sequence ID" value="KZS55475.1"/>
    <property type="molecule type" value="Genomic_DNA"/>
</dbReference>
<comment type="catalytic activity">
    <reaction evidence="2">
        <text>9-ribosyl-trans-zeatin 5'-phosphate + H2O = trans-zeatin + D-ribose 5-phosphate</text>
        <dbReference type="Rhea" id="RHEA:48564"/>
        <dbReference type="ChEBI" id="CHEBI:15377"/>
        <dbReference type="ChEBI" id="CHEBI:16522"/>
        <dbReference type="ChEBI" id="CHEBI:78346"/>
        <dbReference type="ChEBI" id="CHEBI:87947"/>
        <dbReference type="EC" id="3.2.2.n1"/>
    </reaction>
</comment>
<dbReference type="GO" id="GO:0009691">
    <property type="term" value="P:cytokinin biosynthetic process"/>
    <property type="evidence" value="ECO:0007669"/>
    <property type="project" value="UniProtKB-UniRule"/>
</dbReference>
<dbReference type="InterPro" id="IPR031100">
    <property type="entry name" value="LOG_fam"/>
</dbReference>
<keyword evidence="2" id="KW-0378">Hydrolase</keyword>
<comment type="caution">
    <text evidence="3">The sequence shown here is derived from an EMBL/GenBank/DDBJ whole genome shotgun (WGS) entry which is preliminary data.</text>
</comment>
<dbReference type="PANTHER" id="PTHR31223">
    <property type="entry name" value="LOG FAMILY PROTEIN YJL055W"/>
    <property type="match status" value="1"/>
</dbReference>
<dbReference type="GO" id="GO:0005829">
    <property type="term" value="C:cytosol"/>
    <property type="evidence" value="ECO:0007669"/>
    <property type="project" value="TreeGrafter"/>
</dbReference>
<dbReference type="EC" id="3.2.2.n1" evidence="2"/>
<keyword evidence="2" id="KW-0203">Cytokinin biosynthesis</keyword>